<accession>A0A090APQ4</accession>
<name>A0A090APQ4_9ENTR</name>
<dbReference type="KEGG" id="sbw:TGUWTKB_0140"/>
<evidence type="ECO:0000256" key="1">
    <source>
        <dbReference type="HAMAP-Rule" id="MF_00386"/>
    </source>
</evidence>
<comment type="function">
    <text evidence="1">Could be involved in insertion of integral membrane proteins into the membrane.</text>
</comment>
<dbReference type="NCBIfam" id="TIGR00278">
    <property type="entry name" value="membrane protein insertion efficiency factor YidD"/>
    <property type="match status" value="1"/>
</dbReference>
<keyword evidence="3" id="KW-1185">Reference proteome</keyword>
<keyword evidence="1" id="KW-1003">Cell membrane</keyword>
<protein>
    <recommendedName>
        <fullName evidence="1">Putative membrane protein insertion efficiency factor</fullName>
    </recommendedName>
</protein>
<evidence type="ECO:0000313" key="2">
    <source>
        <dbReference type="EMBL" id="BAP58277.1"/>
    </source>
</evidence>
<reference evidence="2 3" key="2">
    <citation type="journal article" date="2014" name="Curr. Biol.">
        <title>Symbiont-Supplemented Maternal Investment Underpinning Host's Ecological Adaptation.</title>
        <authorList>
            <person name="Kaiwa N."/>
            <person name="Hosokawa T."/>
            <person name="Nikoh N."/>
            <person name="Tanahashi M."/>
            <person name="Moriyama M."/>
            <person name="Meng X.Y."/>
            <person name="Maeda T."/>
            <person name="Yamaguchi K."/>
            <person name="Shigenobu S."/>
            <person name="Ito M."/>
            <person name="Fukatsu T."/>
        </authorList>
    </citation>
    <scope>NUCLEOTIDE SEQUENCE [LARGE SCALE GENOMIC DNA]</scope>
    <source>
        <strain evidence="2 3">UwTKB</strain>
    </source>
</reference>
<dbReference type="RefSeq" id="WP_041062263.1">
    <property type="nucleotide sequence ID" value="NZ_AP014521.1"/>
</dbReference>
<comment type="subcellular location">
    <subcellularLocation>
        <location evidence="1">Cell membrane</location>
        <topology evidence="1">Peripheral membrane protein</topology>
        <orientation evidence="1">Cytoplasmic side</orientation>
    </subcellularLocation>
</comment>
<dbReference type="HOGENOM" id="CLU_144811_6_0_6"/>
<dbReference type="GO" id="GO:0005886">
    <property type="term" value="C:plasma membrane"/>
    <property type="evidence" value="ECO:0007669"/>
    <property type="project" value="UniProtKB-SubCell"/>
</dbReference>
<dbReference type="STRING" id="1410383.TGUWTKB_0140"/>
<dbReference type="Proteomes" id="UP000031627">
    <property type="component" value="Chromosome"/>
</dbReference>
<keyword evidence="1" id="KW-0472">Membrane</keyword>
<reference evidence="3" key="1">
    <citation type="submission" date="2013-11" db="EMBL/GenBank/DDBJ databases">
        <title>Symbiont-containing voluminous jelly as an extraordinary maternal gift for overwintering insect nymphs.</title>
        <authorList>
            <person name="Kaiwa N."/>
            <person name="Hosokawa T."/>
            <person name="Nikoh N."/>
            <person name="Meng X.Y."/>
            <person name="Tanahashi M."/>
            <person name="Moriyama M."/>
            <person name="Maeda T."/>
            <person name="Yamaguchi K."/>
            <person name="Shigenobu S."/>
            <person name="Ito M."/>
            <person name="Fukatsu T."/>
        </authorList>
    </citation>
    <scope>NUCLEOTIDE SEQUENCE [LARGE SCALE GENOMIC DNA]</scope>
    <source>
        <strain evidence="3">UwTKB</strain>
    </source>
</reference>
<dbReference type="EMBL" id="AP014521">
    <property type="protein sequence ID" value="BAP58277.1"/>
    <property type="molecule type" value="Genomic_DNA"/>
</dbReference>
<dbReference type="AlphaFoldDB" id="A0A090APQ4"/>
<dbReference type="PANTHER" id="PTHR33383">
    <property type="entry name" value="MEMBRANE PROTEIN INSERTION EFFICIENCY FACTOR-RELATED"/>
    <property type="match status" value="1"/>
</dbReference>
<dbReference type="Pfam" id="PF01809">
    <property type="entry name" value="YidD"/>
    <property type="match status" value="1"/>
</dbReference>
<sequence>MVLLTKNIKKIEIILIFLYKKIISPMLGPHCRFQPTCSEYALQALKKSNIITGNWLIIKRILRCHPLNLGGYDPVP</sequence>
<organism evidence="2 3">
    <name type="scientific">Candidatus Tachikawaea gelatinosa</name>
    <dbReference type="NCBI Taxonomy" id="1410383"/>
    <lineage>
        <taxon>Bacteria</taxon>
        <taxon>Pseudomonadati</taxon>
        <taxon>Pseudomonadota</taxon>
        <taxon>Gammaproteobacteria</taxon>
        <taxon>Enterobacterales</taxon>
        <taxon>Enterobacteriaceae</taxon>
        <taxon>Candidatus Tachikawaea</taxon>
    </lineage>
</organism>
<dbReference type="PANTHER" id="PTHR33383:SF1">
    <property type="entry name" value="MEMBRANE PROTEIN INSERTION EFFICIENCY FACTOR-RELATED"/>
    <property type="match status" value="1"/>
</dbReference>
<comment type="similarity">
    <text evidence="1">Belongs to the UPF0161 family.</text>
</comment>
<dbReference type="InterPro" id="IPR002696">
    <property type="entry name" value="Membr_insert_effic_factor_YidD"/>
</dbReference>
<evidence type="ECO:0000313" key="3">
    <source>
        <dbReference type="Proteomes" id="UP000031627"/>
    </source>
</evidence>
<proteinExistence type="inferred from homology"/>
<dbReference type="SMART" id="SM01234">
    <property type="entry name" value="Haemolytic"/>
    <property type="match status" value="1"/>
</dbReference>
<gene>
    <name evidence="2" type="primary">yidD</name>
    <name evidence="2" type="ORF">TGUWTKB_0140</name>
</gene>
<dbReference type="HAMAP" id="MF_00386">
    <property type="entry name" value="UPF0161_YidD"/>
    <property type="match status" value="1"/>
</dbReference>